<reference evidence="2 3" key="1">
    <citation type="submission" date="2019-03" db="EMBL/GenBank/DDBJ databases">
        <title>Genomic Encyclopedia of Type Strains, Phase IV (KMG-IV): sequencing the most valuable type-strain genomes for metagenomic binning, comparative biology and taxonomic classification.</title>
        <authorList>
            <person name="Goeker M."/>
        </authorList>
    </citation>
    <scope>NUCLEOTIDE SEQUENCE [LARGE SCALE GENOMIC DNA]</scope>
    <source>
        <strain evidence="2 3">DSM 19610</strain>
    </source>
</reference>
<dbReference type="Gene3D" id="3.40.30.10">
    <property type="entry name" value="Glutaredoxin"/>
    <property type="match status" value="1"/>
</dbReference>
<dbReference type="EMBL" id="SMFX01000001">
    <property type="protein sequence ID" value="TCK17082.1"/>
    <property type="molecule type" value="Genomic_DNA"/>
</dbReference>
<sequence>MNKIVSRTRSRAALVLLLLVFAAPVILAWLVFFVFPEFRPTDTMNHGELVVPARPLPAFHLQGIGTDTVDQNFLRGKWTFVYLAEGACEKPCVDQLYKMRQVRLTQGKNIKRLQRLFLWNTEGIGEAQRLELAKHFPGLVIGNIQSGGQADSLINSFRLEDGADPYSSGRLYLVDPMGNLMMSYEPDTVPRGITKDLERLLKYSGLG</sequence>
<protein>
    <submittedName>
        <fullName evidence="2">Cytochrome oxidase Cu insertion factor (SCO1/SenC/PrrC family)</fullName>
    </submittedName>
</protein>
<evidence type="ECO:0000256" key="1">
    <source>
        <dbReference type="SAM" id="Phobius"/>
    </source>
</evidence>
<dbReference type="SUPFAM" id="SSF52833">
    <property type="entry name" value="Thioredoxin-like"/>
    <property type="match status" value="1"/>
</dbReference>
<keyword evidence="1" id="KW-1133">Transmembrane helix</keyword>
<dbReference type="OrthoDB" id="9785445at2"/>
<feature type="transmembrane region" description="Helical" evidence="1">
    <location>
        <begin position="12"/>
        <end position="35"/>
    </location>
</feature>
<keyword evidence="1" id="KW-0472">Membrane</keyword>
<comment type="caution">
    <text evidence="2">The sequence shown here is derived from an EMBL/GenBank/DDBJ whole genome shotgun (WGS) entry which is preliminary data.</text>
</comment>
<organism evidence="2 3">
    <name type="scientific">Thiogranum longum</name>
    <dbReference type="NCBI Taxonomy" id="1537524"/>
    <lineage>
        <taxon>Bacteria</taxon>
        <taxon>Pseudomonadati</taxon>
        <taxon>Pseudomonadota</taxon>
        <taxon>Gammaproteobacteria</taxon>
        <taxon>Chromatiales</taxon>
        <taxon>Ectothiorhodospiraceae</taxon>
        <taxon>Thiogranum</taxon>
    </lineage>
</organism>
<dbReference type="AlphaFoldDB" id="A0A4R1HIP7"/>
<keyword evidence="3" id="KW-1185">Reference proteome</keyword>
<dbReference type="InterPro" id="IPR036249">
    <property type="entry name" value="Thioredoxin-like_sf"/>
</dbReference>
<name>A0A4R1HIP7_9GAMM</name>
<evidence type="ECO:0000313" key="3">
    <source>
        <dbReference type="Proteomes" id="UP000295707"/>
    </source>
</evidence>
<accession>A0A4R1HIP7</accession>
<evidence type="ECO:0000313" key="2">
    <source>
        <dbReference type="EMBL" id="TCK17082.1"/>
    </source>
</evidence>
<keyword evidence="1" id="KW-0812">Transmembrane</keyword>
<dbReference type="Proteomes" id="UP000295707">
    <property type="component" value="Unassembled WGS sequence"/>
</dbReference>
<gene>
    <name evidence="2" type="ORF">DFR30_0302</name>
</gene>
<proteinExistence type="predicted"/>
<dbReference type="RefSeq" id="WP_132970983.1">
    <property type="nucleotide sequence ID" value="NZ_SMFX01000001.1"/>
</dbReference>